<organism evidence="1 2">
    <name type="scientific">Aspergillus tamarii</name>
    <dbReference type="NCBI Taxonomy" id="41984"/>
    <lineage>
        <taxon>Eukaryota</taxon>
        <taxon>Fungi</taxon>
        <taxon>Dikarya</taxon>
        <taxon>Ascomycota</taxon>
        <taxon>Pezizomycotina</taxon>
        <taxon>Eurotiomycetes</taxon>
        <taxon>Eurotiomycetidae</taxon>
        <taxon>Eurotiales</taxon>
        <taxon>Aspergillaceae</taxon>
        <taxon>Aspergillus</taxon>
        <taxon>Aspergillus subgen. Circumdati</taxon>
    </lineage>
</organism>
<proteinExistence type="predicted"/>
<evidence type="ECO:0000313" key="2">
    <source>
        <dbReference type="Proteomes" id="UP000326950"/>
    </source>
</evidence>
<gene>
    <name evidence="1" type="ORF">BDV40DRAFT_253750</name>
</gene>
<accession>A0A5N6V8G7</accession>
<reference evidence="1 2" key="1">
    <citation type="submission" date="2019-04" db="EMBL/GenBank/DDBJ databases">
        <title>Friends and foes A comparative genomics study of 23 Aspergillus species from section Flavi.</title>
        <authorList>
            <consortium name="DOE Joint Genome Institute"/>
            <person name="Kjaerbolling I."/>
            <person name="Vesth T."/>
            <person name="Frisvad J.C."/>
            <person name="Nybo J.L."/>
            <person name="Theobald S."/>
            <person name="Kildgaard S."/>
            <person name="Isbrandt T."/>
            <person name="Kuo A."/>
            <person name="Sato A."/>
            <person name="Lyhne E.K."/>
            <person name="Kogle M.E."/>
            <person name="Wiebenga A."/>
            <person name="Kun R.S."/>
            <person name="Lubbers R.J."/>
            <person name="Makela M.R."/>
            <person name="Barry K."/>
            <person name="Chovatia M."/>
            <person name="Clum A."/>
            <person name="Daum C."/>
            <person name="Haridas S."/>
            <person name="He G."/>
            <person name="LaButti K."/>
            <person name="Lipzen A."/>
            <person name="Mondo S."/>
            <person name="Riley R."/>
            <person name="Salamov A."/>
            <person name="Simmons B.A."/>
            <person name="Magnuson J.K."/>
            <person name="Henrissat B."/>
            <person name="Mortensen U.H."/>
            <person name="Larsen T.O."/>
            <person name="Devries R.P."/>
            <person name="Grigoriev I.V."/>
            <person name="Machida M."/>
            <person name="Baker S.E."/>
            <person name="Andersen M.R."/>
        </authorList>
    </citation>
    <scope>NUCLEOTIDE SEQUENCE [LARGE SCALE GENOMIC DNA]</scope>
    <source>
        <strain evidence="1 2">CBS 117626</strain>
    </source>
</reference>
<protein>
    <submittedName>
        <fullName evidence="1">Uncharacterized protein</fullName>
    </submittedName>
</protein>
<keyword evidence="2" id="KW-1185">Reference proteome</keyword>
<dbReference type="AlphaFoldDB" id="A0A5N6V8G7"/>
<dbReference type="Proteomes" id="UP000326950">
    <property type="component" value="Unassembled WGS sequence"/>
</dbReference>
<dbReference type="EMBL" id="ML738590">
    <property type="protein sequence ID" value="KAE8167305.1"/>
    <property type="molecule type" value="Genomic_DNA"/>
</dbReference>
<name>A0A5N6V8G7_ASPTM</name>
<sequence length="69" mass="8032">MTRKMQAYSRLPLTTAERDWFGAQIMKKESVIVRQEMVGLERAFHYNSHCENFQSMHKSVSIIASEVVV</sequence>
<evidence type="ECO:0000313" key="1">
    <source>
        <dbReference type="EMBL" id="KAE8167305.1"/>
    </source>
</evidence>